<gene>
    <name evidence="1" type="ORF">H7U12_13300</name>
</gene>
<dbReference type="EMBL" id="JACOAF010000030">
    <property type="protein sequence ID" value="MBC3540664.1"/>
    <property type="molecule type" value="Genomic_DNA"/>
</dbReference>
<sequence>MTFYNRAASVDIELKTGEVLRVRDLRIEFQIEQTNNSTPNKAEIKITNLSDVTRSKMREKDALVRLFAGYEGDLGSVLLFVGNSQRIINSWDTPDIVTQIEAQDGQRSLRETRTSFSYGNNTPANVIVTRLANELGFPLRLNFDIKGSYQGYSFNGRAKDALDELTRRFGYKWSVVNGEIQIIPKDGNTGRAAVLLSPETGLVNTPERLIDQEGEFDEALQNPLEWKITSLLNPRLTPGSLVDLVSKQAKGLFKIEKVRHYGDTRGNDWFSEIEVKSV</sequence>
<evidence type="ECO:0000313" key="2">
    <source>
        <dbReference type="Proteomes" id="UP000659698"/>
    </source>
</evidence>
<comment type="caution">
    <text evidence="1">The sequence shown here is derived from an EMBL/GenBank/DDBJ whole genome shotgun (WGS) entry which is preliminary data.</text>
</comment>
<organism evidence="1 2">
    <name type="scientific">Rufibacter sediminis</name>
    <dbReference type="NCBI Taxonomy" id="2762756"/>
    <lineage>
        <taxon>Bacteria</taxon>
        <taxon>Pseudomonadati</taxon>
        <taxon>Bacteroidota</taxon>
        <taxon>Cytophagia</taxon>
        <taxon>Cytophagales</taxon>
        <taxon>Hymenobacteraceae</taxon>
        <taxon>Rufibacter</taxon>
    </lineage>
</organism>
<dbReference type="NCBIfam" id="NF047561">
    <property type="entry name" value="orf58_phage_fam"/>
    <property type="match status" value="1"/>
</dbReference>
<evidence type="ECO:0000313" key="1">
    <source>
        <dbReference type="EMBL" id="MBC3540664.1"/>
    </source>
</evidence>
<dbReference type="InterPro" id="IPR054496">
    <property type="entry name" value="E217_GP41"/>
</dbReference>
<dbReference type="Pfam" id="PF22759">
    <property type="entry name" value="E217_GP41"/>
    <property type="match status" value="1"/>
</dbReference>
<name>A0ABR6VTZ6_9BACT</name>
<reference evidence="1 2" key="1">
    <citation type="journal article" date="2019" name="Int. J. Syst. Evol. Microbiol.">
        <title>Rufibacter sediminis sp. nov., isolated from freshwater lake sediment.</title>
        <authorList>
            <person name="Qu J.H."/>
            <person name="Zhang L.J."/>
            <person name="Fu Y.H."/>
            <person name="Li H.F."/>
        </authorList>
    </citation>
    <scope>NUCLEOTIDE SEQUENCE [LARGE SCALE GENOMIC DNA]</scope>
    <source>
        <strain evidence="1 2">H-1</strain>
    </source>
</reference>
<dbReference type="Proteomes" id="UP000659698">
    <property type="component" value="Unassembled WGS sequence"/>
</dbReference>
<keyword evidence="2" id="KW-1185">Reference proteome</keyword>
<protein>
    <submittedName>
        <fullName evidence="1">Uncharacterized protein</fullName>
    </submittedName>
</protein>
<accession>A0ABR6VTZ6</accession>
<dbReference type="RefSeq" id="WP_186638703.1">
    <property type="nucleotide sequence ID" value="NZ_JACOAF010000030.1"/>
</dbReference>
<proteinExistence type="predicted"/>